<evidence type="ECO:0000313" key="16">
    <source>
        <dbReference type="EMBL" id="GBE92431.1"/>
    </source>
</evidence>
<dbReference type="Gene3D" id="1.10.730.10">
    <property type="entry name" value="Isoleucyl-tRNA Synthetase, Domain 1"/>
    <property type="match status" value="1"/>
</dbReference>
<dbReference type="PRINTS" id="PR00985">
    <property type="entry name" value="TRNASYNTHLEU"/>
</dbReference>
<dbReference type="Pfam" id="PF13603">
    <property type="entry name" value="tRNA-synt_1_2"/>
    <property type="match status" value="1"/>
</dbReference>
<dbReference type="InterPro" id="IPR002300">
    <property type="entry name" value="aa-tRNA-synth_Ia"/>
</dbReference>
<dbReference type="AlphaFoldDB" id="A0A2H6LGT5"/>
<comment type="subcellular location">
    <subcellularLocation>
        <location evidence="9">Cytoplasm</location>
    </subcellularLocation>
</comment>
<dbReference type="SUPFAM" id="SSF50677">
    <property type="entry name" value="ValRS/IleRS/LeuRS editing domain"/>
    <property type="match status" value="1"/>
</dbReference>
<feature type="domain" description="Aminoacyl-tRNA synthetase class Ia" evidence="12">
    <location>
        <begin position="668"/>
        <end position="707"/>
    </location>
</feature>
<feature type="region of interest" description="Disordered" evidence="11">
    <location>
        <begin position="330"/>
        <end position="349"/>
    </location>
</feature>
<dbReference type="InterPro" id="IPR009080">
    <property type="entry name" value="tRNAsynth_Ia_anticodon-bd"/>
</dbReference>
<dbReference type="FunFam" id="3.40.50.620:FF:000003">
    <property type="entry name" value="Leucine--tRNA ligase"/>
    <property type="match status" value="1"/>
</dbReference>
<dbReference type="SUPFAM" id="SSF52374">
    <property type="entry name" value="Nucleotidylyl transferase"/>
    <property type="match status" value="1"/>
</dbReference>
<feature type="domain" description="Methionyl/Leucyl tRNA synthetase" evidence="14">
    <location>
        <begin position="78"/>
        <end position="211"/>
    </location>
</feature>
<dbReference type="InterPro" id="IPR001412">
    <property type="entry name" value="aa-tRNA-synth_I_CS"/>
</dbReference>
<dbReference type="GO" id="GO:0005829">
    <property type="term" value="C:cytosol"/>
    <property type="evidence" value="ECO:0007669"/>
    <property type="project" value="TreeGrafter"/>
</dbReference>
<dbReference type="Proteomes" id="UP000236527">
    <property type="component" value="Unassembled WGS sequence"/>
</dbReference>
<dbReference type="SUPFAM" id="SSF47323">
    <property type="entry name" value="Anticodon-binding domain of a subclass of class I aminoacyl-tRNA synthetases"/>
    <property type="match status" value="1"/>
</dbReference>
<keyword evidence="17" id="KW-1185">Reference proteome</keyword>
<sequence>MDSKSKISFKTPSQTLKITHLSIRLSMTENLKAKSNDIALNKYSPATIEEKWQKTWSELNLDNTPTENNKPKFYALSMFPYPSGSLHMGHVRNYTITDVIARLKRMQGYRVLHPMGWDAFGLPAENAAIDRGVPPAKWTYQNIAQMRQQLQRLGLSIDWESEVATCSPDYYKWTQWIFLQFLQAGLAYQKEAAVNWDPIDQTVLANEQVDSEGRSWRSGAKVERKLLRQWFFKITDYAEELLNDLDKLTGWPERVKLMQANWIGKSVGAYLEFPIVGMEEKIGVYTTRPDTVFGVSYVVLAPEHPLTKRVTTKDQQAAVNAFITEVSHQSELERTAEDRPKRGIPTGGRVINPFTGEEVPIWIADYVLYEYGTGAVMGVPAHDVRDFKFADNYNLPIEFVIVEPEAVANVDFQQEEPPLIMIDYDSAYTEPGVLINSGQFTGMNSVDAKAAIVKYAEEQGFGKERIQYRLRDWLISRQRYWGAPIPVIHCPNCGIVPVPDQDLPVQLPEEVEFTGRGGSPLTQLESWVNVLCPTCGIPAKRETDTMDTFIDSSWYFLRFTDAKNEQQVFDPAKTNDWMPIDQYVGGIEHAILHLLYSRFFTKVLRDRGLLNFDEPFARLLTQGMVQGLTYMNPNKGGKDKWVPSHLVNPADPRDPQTGEPLQRLYATMSKSKGNGVAPEDVISKYGIDTARMFILFKAPPEKDLEWDEADVEGQFRFLNRVWRLVTDYAAAGVSRKQAQLADLSKPEKELRRAIHTAIKSVTEDLEDEYQFNTAISELMKLSNSLTDSDCKNSPIYAEGIQSLVALLAPFAPHIADELWHLLGNKNSVHTQTWPAFDAAALIADEITLVIQINGKKRADIQVPSQADKAELEKYARESEVVQRHLEGKEIKKVIVVPGKLVNFVVV</sequence>
<evidence type="ECO:0000256" key="9">
    <source>
        <dbReference type="HAMAP-Rule" id="MF_00049"/>
    </source>
</evidence>
<dbReference type="GO" id="GO:0002161">
    <property type="term" value="F:aminoacyl-tRNA deacylase activity"/>
    <property type="evidence" value="ECO:0007669"/>
    <property type="project" value="InterPro"/>
</dbReference>
<evidence type="ECO:0000259" key="15">
    <source>
        <dbReference type="Pfam" id="PF13603"/>
    </source>
</evidence>
<dbReference type="EC" id="6.1.1.4" evidence="9"/>
<keyword evidence="3 9" id="KW-0436">Ligase</keyword>
<evidence type="ECO:0000259" key="13">
    <source>
        <dbReference type="Pfam" id="PF08264"/>
    </source>
</evidence>
<keyword evidence="4 9" id="KW-0547">Nucleotide-binding</keyword>
<dbReference type="GO" id="GO:0005524">
    <property type="term" value="F:ATP binding"/>
    <property type="evidence" value="ECO:0007669"/>
    <property type="project" value="UniProtKB-UniRule"/>
</dbReference>
<evidence type="ECO:0000256" key="8">
    <source>
        <dbReference type="ARBA" id="ARBA00047469"/>
    </source>
</evidence>
<dbReference type="InterPro" id="IPR015413">
    <property type="entry name" value="Methionyl/Leucyl_tRNA_Synth"/>
</dbReference>
<reference evidence="17" key="1">
    <citation type="journal article" date="2018" name="Genome Announc.">
        <title>Draft Genome Sequence of the Nitrogen-Fixing and Hormogonia-Inducing Cyanobacterium Nostoc cycadae Strain WK-1, Isolated from the Coralloid Roots of Cycas revoluta.</title>
        <authorList>
            <person name="Kanesaki Y."/>
            <person name="Hirose M."/>
            <person name="Hirose Y."/>
            <person name="Fujisawa T."/>
            <person name="Nakamura Y."/>
            <person name="Watanabe S."/>
            <person name="Matsunaga S."/>
            <person name="Uchida H."/>
            <person name="Murakami A."/>
        </authorList>
    </citation>
    <scope>NUCLEOTIDE SEQUENCE [LARGE SCALE GENOMIC DNA]</scope>
    <source>
        <strain evidence="17">WK-1</strain>
    </source>
</reference>
<dbReference type="Pfam" id="PF00133">
    <property type="entry name" value="tRNA-synt_1"/>
    <property type="match status" value="2"/>
</dbReference>
<evidence type="ECO:0000259" key="14">
    <source>
        <dbReference type="Pfam" id="PF09334"/>
    </source>
</evidence>
<feature type="domain" description="Leucyl-tRNA synthetase editing" evidence="15">
    <location>
        <begin position="261"/>
        <end position="456"/>
    </location>
</feature>
<dbReference type="InterPro" id="IPR002302">
    <property type="entry name" value="Leu-tRNA-ligase"/>
</dbReference>
<proteinExistence type="inferred from homology"/>
<dbReference type="NCBIfam" id="TIGR00396">
    <property type="entry name" value="leuS_bact"/>
    <property type="match status" value="1"/>
</dbReference>
<evidence type="ECO:0000256" key="10">
    <source>
        <dbReference type="RuleBase" id="RU363035"/>
    </source>
</evidence>
<keyword evidence="7 9" id="KW-0030">Aminoacyl-tRNA synthetase</keyword>
<evidence type="ECO:0000256" key="6">
    <source>
        <dbReference type="ARBA" id="ARBA00022917"/>
    </source>
</evidence>
<dbReference type="FunFam" id="3.40.50.620:FF:000100">
    <property type="entry name" value="probable leucine--tRNA ligase, mitochondrial"/>
    <property type="match status" value="1"/>
</dbReference>
<dbReference type="InterPro" id="IPR013155">
    <property type="entry name" value="M/V/L/I-tRNA-synth_anticd-bd"/>
</dbReference>
<dbReference type="GO" id="GO:0006429">
    <property type="term" value="P:leucyl-tRNA aminoacylation"/>
    <property type="evidence" value="ECO:0007669"/>
    <property type="project" value="UniProtKB-UniRule"/>
</dbReference>
<dbReference type="Pfam" id="PF09334">
    <property type="entry name" value="tRNA-synt_1g"/>
    <property type="match status" value="1"/>
</dbReference>
<evidence type="ECO:0000256" key="7">
    <source>
        <dbReference type="ARBA" id="ARBA00023146"/>
    </source>
</evidence>
<keyword evidence="5 9" id="KW-0067">ATP-binding</keyword>
<dbReference type="PANTHER" id="PTHR43740:SF2">
    <property type="entry name" value="LEUCINE--TRNA LIGASE, MITOCHONDRIAL"/>
    <property type="match status" value="1"/>
</dbReference>
<feature type="domain" description="Methionyl/Valyl/Leucyl/Isoleucyl-tRNA synthetase anticodon-binding" evidence="13">
    <location>
        <begin position="748"/>
        <end position="868"/>
    </location>
</feature>
<dbReference type="InterPro" id="IPR014729">
    <property type="entry name" value="Rossmann-like_a/b/a_fold"/>
</dbReference>
<dbReference type="PANTHER" id="PTHR43740">
    <property type="entry name" value="LEUCYL-TRNA SYNTHETASE"/>
    <property type="match status" value="1"/>
</dbReference>
<evidence type="ECO:0000256" key="3">
    <source>
        <dbReference type="ARBA" id="ARBA00022598"/>
    </source>
</evidence>
<dbReference type="FunFam" id="1.10.730.10:FF:000011">
    <property type="entry name" value="Leucine--tRNA ligase chloroplastic/mitochondrial"/>
    <property type="match status" value="1"/>
</dbReference>
<evidence type="ECO:0000256" key="11">
    <source>
        <dbReference type="SAM" id="MobiDB-lite"/>
    </source>
</evidence>
<feature type="domain" description="Aminoacyl-tRNA synthetase class Ia" evidence="12">
    <location>
        <begin position="470"/>
        <end position="626"/>
    </location>
</feature>
<dbReference type="Pfam" id="PF08264">
    <property type="entry name" value="Anticodon_1"/>
    <property type="match status" value="1"/>
</dbReference>
<evidence type="ECO:0000256" key="5">
    <source>
        <dbReference type="ARBA" id="ARBA00022840"/>
    </source>
</evidence>
<feature type="short sequence motif" description="'HIGH' region" evidence="9">
    <location>
        <begin position="80"/>
        <end position="90"/>
    </location>
</feature>
<dbReference type="Gene3D" id="3.40.50.620">
    <property type="entry name" value="HUPs"/>
    <property type="match status" value="2"/>
</dbReference>
<organism evidence="16 17">
    <name type="scientific">Nostoc cycadae WK-1</name>
    <dbReference type="NCBI Taxonomy" id="1861711"/>
    <lineage>
        <taxon>Bacteria</taxon>
        <taxon>Bacillati</taxon>
        <taxon>Cyanobacteriota</taxon>
        <taxon>Cyanophyceae</taxon>
        <taxon>Nostocales</taxon>
        <taxon>Nostocaceae</taxon>
        <taxon>Nostoc</taxon>
    </lineage>
</organism>
<evidence type="ECO:0000313" key="17">
    <source>
        <dbReference type="Proteomes" id="UP000236527"/>
    </source>
</evidence>
<accession>A0A2H6LGT5</accession>
<dbReference type="CDD" id="cd07958">
    <property type="entry name" value="Anticodon_Ia_Leu_BEm"/>
    <property type="match status" value="1"/>
</dbReference>
<dbReference type="CDD" id="cd00812">
    <property type="entry name" value="LeuRS_core"/>
    <property type="match status" value="1"/>
</dbReference>
<dbReference type="HAMAP" id="MF_00049_B">
    <property type="entry name" value="Leu_tRNA_synth_B"/>
    <property type="match status" value="1"/>
</dbReference>
<evidence type="ECO:0000259" key="12">
    <source>
        <dbReference type="Pfam" id="PF00133"/>
    </source>
</evidence>
<comment type="similarity">
    <text evidence="1 9 10">Belongs to the class-I aminoacyl-tRNA synthetase family.</text>
</comment>
<dbReference type="InterPro" id="IPR025709">
    <property type="entry name" value="Leu_tRNA-synth_edit"/>
</dbReference>
<protein>
    <recommendedName>
        <fullName evidence="9">Leucine--tRNA ligase</fullName>
        <ecNumber evidence="9">6.1.1.4</ecNumber>
    </recommendedName>
    <alternativeName>
        <fullName evidence="9">Leucyl-tRNA synthetase</fullName>
        <shortName evidence="9">LeuRS</shortName>
    </alternativeName>
</protein>
<evidence type="ECO:0000256" key="1">
    <source>
        <dbReference type="ARBA" id="ARBA00005594"/>
    </source>
</evidence>
<dbReference type="InterPro" id="IPR009008">
    <property type="entry name" value="Val/Leu/Ile-tRNA-synth_edit"/>
</dbReference>
<keyword evidence="2 9" id="KW-0963">Cytoplasm</keyword>
<gene>
    <name evidence="9" type="primary">leuS</name>
    <name evidence="16" type="ORF">NCWK1_2187</name>
</gene>
<dbReference type="EMBL" id="BDGE01000037">
    <property type="protein sequence ID" value="GBE92431.1"/>
    <property type="molecule type" value="Genomic_DNA"/>
</dbReference>
<dbReference type="PROSITE" id="PS00178">
    <property type="entry name" value="AA_TRNA_LIGASE_I"/>
    <property type="match status" value="1"/>
</dbReference>
<feature type="compositionally biased region" description="Basic and acidic residues" evidence="11">
    <location>
        <begin position="330"/>
        <end position="341"/>
    </location>
</feature>
<feature type="short sequence motif" description="'KMSKS' region" evidence="9">
    <location>
        <begin position="667"/>
        <end position="671"/>
    </location>
</feature>
<evidence type="ECO:0000256" key="2">
    <source>
        <dbReference type="ARBA" id="ARBA00022490"/>
    </source>
</evidence>
<comment type="catalytic activity">
    <reaction evidence="8 9">
        <text>tRNA(Leu) + L-leucine + ATP = L-leucyl-tRNA(Leu) + AMP + diphosphate</text>
        <dbReference type="Rhea" id="RHEA:11688"/>
        <dbReference type="Rhea" id="RHEA-COMP:9613"/>
        <dbReference type="Rhea" id="RHEA-COMP:9622"/>
        <dbReference type="ChEBI" id="CHEBI:30616"/>
        <dbReference type="ChEBI" id="CHEBI:33019"/>
        <dbReference type="ChEBI" id="CHEBI:57427"/>
        <dbReference type="ChEBI" id="CHEBI:78442"/>
        <dbReference type="ChEBI" id="CHEBI:78494"/>
        <dbReference type="ChEBI" id="CHEBI:456215"/>
        <dbReference type="EC" id="6.1.1.4"/>
    </reaction>
</comment>
<dbReference type="GO" id="GO:0004823">
    <property type="term" value="F:leucine-tRNA ligase activity"/>
    <property type="evidence" value="ECO:0007669"/>
    <property type="project" value="UniProtKB-UniRule"/>
</dbReference>
<feature type="binding site" evidence="9">
    <location>
        <position position="670"/>
    </location>
    <ligand>
        <name>ATP</name>
        <dbReference type="ChEBI" id="CHEBI:30616"/>
    </ligand>
</feature>
<evidence type="ECO:0000256" key="4">
    <source>
        <dbReference type="ARBA" id="ARBA00022741"/>
    </source>
</evidence>
<comment type="caution">
    <text evidence="16">The sequence shown here is derived from an EMBL/GenBank/DDBJ whole genome shotgun (WGS) entry which is preliminary data.</text>
</comment>
<name>A0A2H6LGT5_9NOSO</name>
<keyword evidence="6 9" id="KW-0648">Protein biosynthesis</keyword>